<keyword evidence="2" id="KW-1185">Reference proteome</keyword>
<evidence type="ECO:0000313" key="2">
    <source>
        <dbReference type="Proteomes" id="UP000887116"/>
    </source>
</evidence>
<name>A0A8X6J292_TRICU</name>
<sequence length="304" mass="35652">MLFPLVVSCIPENLLRVWLRNPAINKVDDSNSYGDKLSQLLLFLRTEVEEEERILLAKSGFDSTETTKQSKKSREGETPVPTALDYFSRSVTIDEDGIYRVKLPWTRHLDELLTNRDIAGKRLVSTNVKLLKSNKFEYYNDVFEELKNEDFIEDSGPFLLRDVIHRNLDQYLFTPYHDTAVKLKNSFYVDNCVTSVNSKEELRRFIEDSANLMAHVKLDLRGWEFTKEAISLKDPNDFIPLTPSMLIQDIPTMGVPNLDRLDTTDVKRRLKYQRSLRQHLRSRFRHEYLGILLQLRKKSTYNKK</sequence>
<organism evidence="1 2">
    <name type="scientific">Trichonephila clavata</name>
    <name type="common">Joro spider</name>
    <name type="synonym">Nephila clavata</name>
    <dbReference type="NCBI Taxonomy" id="2740835"/>
    <lineage>
        <taxon>Eukaryota</taxon>
        <taxon>Metazoa</taxon>
        <taxon>Ecdysozoa</taxon>
        <taxon>Arthropoda</taxon>
        <taxon>Chelicerata</taxon>
        <taxon>Arachnida</taxon>
        <taxon>Araneae</taxon>
        <taxon>Araneomorphae</taxon>
        <taxon>Entelegynae</taxon>
        <taxon>Araneoidea</taxon>
        <taxon>Nephilidae</taxon>
        <taxon>Trichonephila</taxon>
    </lineage>
</organism>
<reference evidence="1" key="1">
    <citation type="submission" date="2020-07" db="EMBL/GenBank/DDBJ databases">
        <title>Multicomponent nature underlies the extraordinary mechanical properties of spider dragline silk.</title>
        <authorList>
            <person name="Kono N."/>
            <person name="Nakamura H."/>
            <person name="Mori M."/>
            <person name="Yoshida Y."/>
            <person name="Ohtoshi R."/>
            <person name="Malay A.D."/>
            <person name="Moran D.A.P."/>
            <person name="Tomita M."/>
            <person name="Numata K."/>
            <person name="Arakawa K."/>
        </authorList>
    </citation>
    <scope>NUCLEOTIDE SEQUENCE</scope>
</reference>
<comment type="caution">
    <text evidence="1">The sequence shown here is derived from an EMBL/GenBank/DDBJ whole genome shotgun (WGS) entry which is preliminary data.</text>
</comment>
<accession>A0A8X6J292</accession>
<dbReference type="AlphaFoldDB" id="A0A8X6J292"/>
<dbReference type="Proteomes" id="UP000887116">
    <property type="component" value="Unassembled WGS sequence"/>
</dbReference>
<proteinExistence type="predicted"/>
<evidence type="ECO:0000313" key="1">
    <source>
        <dbReference type="EMBL" id="GFR06803.1"/>
    </source>
</evidence>
<dbReference type="EMBL" id="BMAO01016179">
    <property type="protein sequence ID" value="GFR06803.1"/>
    <property type="molecule type" value="Genomic_DNA"/>
</dbReference>
<protein>
    <submittedName>
        <fullName evidence="1">Uncharacterized protein</fullName>
    </submittedName>
</protein>
<gene>
    <name evidence="1" type="primary">AVEN_211942_1</name>
    <name evidence="1" type="ORF">TNCT_609441</name>
</gene>